<dbReference type="RefSeq" id="WP_201076578.1">
    <property type="nucleotide sequence ID" value="NZ_CP067420.1"/>
</dbReference>
<evidence type="ECO:0000259" key="1">
    <source>
        <dbReference type="Pfam" id="PF09823"/>
    </source>
</evidence>
<dbReference type="Proteomes" id="UP000595197">
    <property type="component" value="Chromosome"/>
</dbReference>
<accession>A0ABX7B951</accession>
<reference evidence="2" key="1">
    <citation type="submission" date="2021-02" db="EMBL/GenBank/DDBJ databases">
        <title>Skermanella TT6 skin isolate.</title>
        <authorList>
            <person name="Lee K."/>
            <person name="Ganzorig M."/>
        </authorList>
    </citation>
    <scope>NUCLEOTIDE SEQUENCE</scope>
    <source>
        <strain evidence="2">TT6</strain>
    </source>
</reference>
<organism evidence="2 3">
    <name type="scientific">Skermanella cutis</name>
    <dbReference type="NCBI Taxonomy" id="2775420"/>
    <lineage>
        <taxon>Bacteria</taxon>
        <taxon>Pseudomonadati</taxon>
        <taxon>Pseudomonadota</taxon>
        <taxon>Alphaproteobacteria</taxon>
        <taxon>Rhodospirillales</taxon>
        <taxon>Azospirillaceae</taxon>
        <taxon>Skermanella</taxon>
    </lineage>
</organism>
<feature type="domain" description="DUF2357" evidence="1">
    <location>
        <begin position="77"/>
        <end position="252"/>
    </location>
</feature>
<dbReference type="InterPro" id="IPR018633">
    <property type="entry name" value="DUF2357"/>
</dbReference>
<dbReference type="EMBL" id="CP067420">
    <property type="protein sequence ID" value="QQP89838.1"/>
    <property type="molecule type" value="Genomic_DNA"/>
</dbReference>
<sequence>MELKILIRLSGESKTYELYPVARIPEGFFREQGKYEFAVEIGEAIRSSVVELAVNDVLCDRRLSCGEAVFVYEPKFYAGDIRIALLVNGRVQSTFETVVDPNLSKLTRDEYASMVSEVASATLAIFRFGGVTIPASAGTVGQRPDIVALELVRSNIEPFERALSRIADRPNRALRSSSVRSHLLLARNVDDQAISGAFSRGKVRAAAAEEKRAFPSFVDACDGNWITEVIELQRKETLDIYEHRALLGFIRWLDVTLGLIRRHLVASLDDPEFKGPAARIWIGRIERWRTRLGMLSRRSLFDGLKLDPHLRATTVFRLHPDYATAFAAMSRMRAGLRLESGSATPAIPIDRTYQLYEYWCYIGVLRAVAARFPETRAQVARLVQGLLNAGELGFALSKGEMSHLSFGPGLRLSYQRSYAPRSQNGQGRTLLVEAVPDVVIESLDEQGRVVGIVVADPKYRKGSSLLDGIRDLHVYRDAIVDEAGNRLVKGAVAFAPRPGSLATDRFAIPSDVPGALAVRPGHDSHVFDRFITAAAAILGKPLETESGLFPEPADASAAQVAA</sequence>
<keyword evidence="3" id="KW-1185">Reference proteome</keyword>
<name>A0ABX7B951_9PROT</name>
<dbReference type="Pfam" id="PF04411">
    <property type="entry name" value="PDDEXK_7"/>
    <property type="match status" value="1"/>
</dbReference>
<evidence type="ECO:0000313" key="3">
    <source>
        <dbReference type="Proteomes" id="UP000595197"/>
    </source>
</evidence>
<gene>
    <name evidence="2" type="ORF">IGS68_00725</name>
</gene>
<evidence type="ECO:0000313" key="2">
    <source>
        <dbReference type="EMBL" id="QQP89838.1"/>
    </source>
</evidence>
<proteinExistence type="predicted"/>
<dbReference type="InterPro" id="IPR007505">
    <property type="entry name" value="PDDEXK_7"/>
</dbReference>
<dbReference type="Pfam" id="PF09823">
    <property type="entry name" value="DUF2357"/>
    <property type="match status" value="1"/>
</dbReference>
<protein>
    <submittedName>
        <fullName evidence="2">DUF2357 domain-containing protein</fullName>
    </submittedName>
</protein>